<accession>A0A9P1H4U3</accession>
<keyword evidence="7" id="KW-1185">Reference proteome</keyword>
<evidence type="ECO:0000313" key="6">
    <source>
        <dbReference type="EMBL" id="CAI4216017.1"/>
    </source>
</evidence>
<comment type="cofactor">
    <cofactor evidence="1">
        <name>Zn(2+)</name>
        <dbReference type="ChEBI" id="CHEBI:29105"/>
    </cofactor>
</comment>
<keyword evidence="3" id="KW-0479">Metal-binding</keyword>
<protein>
    <recommendedName>
        <fullName evidence="8">GroES-like protein</fullName>
    </recommendedName>
</protein>
<evidence type="ECO:0000256" key="3">
    <source>
        <dbReference type="ARBA" id="ARBA00022723"/>
    </source>
</evidence>
<dbReference type="PANTHER" id="PTHR42813">
    <property type="entry name" value="ZINC-TYPE ALCOHOL DEHYDROGENASE-LIKE"/>
    <property type="match status" value="1"/>
</dbReference>
<dbReference type="SUPFAM" id="SSF50129">
    <property type="entry name" value="GroES-like"/>
    <property type="match status" value="1"/>
</dbReference>
<comment type="similarity">
    <text evidence="2">Belongs to the zinc-containing alcohol dehydrogenase family.</text>
</comment>
<evidence type="ECO:0008006" key="8">
    <source>
        <dbReference type="Google" id="ProtNLM"/>
    </source>
</evidence>
<dbReference type="AlphaFoldDB" id="A0A9P1H4U3"/>
<sequence>MNNKESHPQIPQVFHSLTTPDAAATTSYRKTTPTRKRFIPRQHRRQQATSDLSRKLTMKAVNYVGPHKVKVEEVEKPRLEHPDDVIVKVTTAAICGSDLQ</sequence>
<dbReference type="GO" id="GO:0046872">
    <property type="term" value="F:metal ion binding"/>
    <property type="evidence" value="ECO:0007669"/>
    <property type="project" value="UniProtKB-KW"/>
</dbReference>
<comment type="caution">
    <text evidence="6">The sequence shown here is derived from an EMBL/GenBank/DDBJ whole genome shotgun (WGS) entry which is preliminary data.</text>
</comment>
<dbReference type="Gene3D" id="3.90.180.10">
    <property type="entry name" value="Medium-chain alcohol dehydrogenases, catalytic domain"/>
    <property type="match status" value="1"/>
</dbReference>
<keyword evidence="5" id="KW-0520">NAD</keyword>
<gene>
    <name evidence="6" type="ORF">PPNO1_LOCUS5687</name>
</gene>
<dbReference type="InterPro" id="IPR011032">
    <property type="entry name" value="GroES-like_sf"/>
</dbReference>
<evidence type="ECO:0000256" key="2">
    <source>
        <dbReference type="ARBA" id="ARBA00008072"/>
    </source>
</evidence>
<evidence type="ECO:0000256" key="1">
    <source>
        <dbReference type="ARBA" id="ARBA00001947"/>
    </source>
</evidence>
<dbReference type="EMBL" id="CALLCH030000014">
    <property type="protein sequence ID" value="CAI4216017.1"/>
    <property type="molecule type" value="Genomic_DNA"/>
</dbReference>
<dbReference type="PANTHER" id="PTHR42813:SF3">
    <property type="entry name" value="GLUTATHIONE-INDEPENDENT FORMALDEHYDE DEHYDROGENASE"/>
    <property type="match status" value="1"/>
</dbReference>
<dbReference type="Proteomes" id="UP000838763">
    <property type="component" value="Unassembled WGS sequence"/>
</dbReference>
<evidence type="ECO:0000256" key="4">
    <source>
        <dbReference type="ARBA" id="ARBA00022833"/>
    </source>
</evidence>
<reference evidence="6" key="1">
    <citation type="submission" date="2022-11" db="EMBL/GenBank/DDBJ databases">
        <authorList>
            <person name="Scott C."/>
            <person name="Bruce N."/>
        </authorList>
    </citation>
    <scope>NUCLEOTIDE SEQUENCE</scope>
</reference>
<name>A0A9P1H4U3_9PEZI</name>
<evidence type="ECO:0000313" key="7">
    <source>
        <dbReference type="Proteomes" id="UP000838763"/>
    </source>
</evidence>
<evidence type="ECO:0000256" key="5">
    <source>
        <dbReference type="ARBA" id="ARBA00023027"/>
    </source>
</evidence>
<keyword evidence="4" id="KW-0862">Zinc</keyword>
<proteinExistence type="inferred from homology"/>
<organism evidence="6 7">
    <name type="scientific">Parascedosporium putredinis</name>
    <dbReference type="NCBI Taxonomy" id="1442378"/>
    <lineage>
        <taxon>Eukaryota</taxon>
        <taxon>Fungi</taxon>
        <taxon>Dikarya</taxon>
        <taxon>Ascomycota</taxon>
        <taxon>Pezizomycotina</taxon>
        <taxon>Sordariomycetes</taxon>
        <taxon>Hypocreomycetidae</taxon>
        <taxon>Microascales</taxon>
        <taxon>Microascaceae</taxon>
        <taxon>Parascedosporium</taxon>
    </lineage>
</organism>
<dbReference type="OrthoDB" id="3941538at2759"/>